<reference evidence="5 6" key="1">
    <citation type="submission" date="2018-04" db="EMBL/GenBank/DDBJ databases">
        <title>Adhaeribacter sp. HMF7616 genome sequencing and assembly.</title>
        <authorList>
            <person name="Kang H."/>
            <person name="Kang J."/>
            <person name="Cha I."/>
            <person name="Kim H."/>
            <person name="Joh K."/>
        </authorList>
    </citation>
    <scope>NUCLEOTIDE SEQUENCE [LARGE SCALE GENOMIC DNA]</scope>
    <source>
        <strain evidence="5 6">HMF7616</strain>
    </source>
</reference>
<dbReference type="Gene3D" id="3.20.20.330">
    <property type="entry name" value="Homocysteine-binding-like domain"/>
    <property type="match status" value="1"/>
</dbReference>
<dbReference type="GO" id="GO:0008168">
    <property type="term" value="F:methyltransferase activity"/>
    <property type="evidence" value="ECO:0007669"/>
    <property type="project" value="UniProtKB-UniRule"/>
</dbReference>
<accession>A0A369QF30</accession>
<keyword evidence="2 3" id="KW-0808">Transferase</keyword>
<dbReference type="PANTHER" id="PTHR11103">
    <property type="entry name" value="SLR1189 PROTEIN"/>
    <property type="match status" value="1"/>
</dbReference>
<feature type="binding site" evidence="3">
    <location>
        <position position="227"/>
    </location>
    <ligand>
        <name>Zn(2+)</name>
        <dbReference type="ChEBI" id="CHEBI:29105"/>
    </ligand>
</feature>
<dbReference type="Pfam" id="PF02574">
    <property type="entry name" value="S-methyl_trans"/>
    <property type="match status" value="1"/>
</dbReference>
<comment type="caution">
    <text evidence="5">The sequence shown here is derived from an EMBL/GenBank/DDBJ whole genome shotgun (WGS) entry which is preliminary data.</text>
</comment>
<keyword evidence="3" id="KW-0479">Metal-binding</keyword>
<dbReference type="EMBL" id="QASA01000001">
    <property type="protein sequence ID" value="RDC62175.1"/>
    <property type="molecule type" value="Genomic_DNA"/>
</dbReference>
<dbReference type="InterPro" id="IPR003726">
    <property type="entry name" value="HCY_dom"/>
</dbReference>
<feature type="domain" description="Hcy-binding" evidence="4">
    <location>
        <begin position="4"/>
        <end position="311"/>
    </location>
</feature>
<dbReference type="GO" id="GO:0032259">
    <property type="term" value="P:methylation"/>
    <property type="evidence" value="ECO:0007669"/>
    <property type="project" value="UniProtKB-KW"/>
</dbReference>
<keyword evidence="6" id="KW-1185">Reference proteome</keyword>
<dbReference type="AlphaFoldDB" id="A0A369QF30"/>
<feature type="binding site" evidence="3">
    <location>
        <position position="297"/>
    </location>
    <ligand>
        <name>Zn(2+)</name>
        <dbReference type="ChEBI" id="CHEBI:29105"/>
    </ligand>
</feature>
<protein>
    <submittedName>
        <fullName evidence="5">Homocysteine S-methyltransferase</fullName>
        <ecNumber evidence="5">2.1.1.10</ecNumber>
    </submittedName>
</protein>
<feature type="binding site" evidence="3">
    <location>
        <position position="296"/>
    </location>
    <ligand>
        <name>Zn(2+)</name>
        <dbReference type="ChEBI" id="CHEBI:29105"/>
    </ligand>
</feature>
<dbReference type="GO" id="GO:0046872">
    <property type="term" value="F:metal ion binding"/>
    <property type="evidence" value="ECO:0007669"/>
    <property type="project" value="UniProtKB-KW"/>
</dbReference>
<name>A0A369QF30_9BACT</name>
<proteinExistence type="predicted"/>
<organism evidence="5 6">
    <name type="scientific">Adhaeribacter pallidiroseus</name>
    <dbReference type="NCBI Taxonomy" id="2072847"/>
    <lineage>
        <taxon>Bacteria</taxon>
        <taxon>Pseudomonadati</taxon>
        <taxon>Bacteroidota</taxon>
        <taxon>Cytophagia</taxon>
        <taxon>Cytophagales</taxon>
        <taxon>Hymenobacteraceae</taxon>
        <taxon>Adhaeribacter</taxon>
    </lineage>
</organism>
<dbReference type="InterPro" id="IPR036589">
    <property type="entry name" value="HCY_dom_sf"/>
</dbReference>
<dbReference type="Proteomes" id="UP000253919">
    <property type="component" value="Unassembled WGS sequence"/>
</dbReference>
<keyword evidence="3" id="KW-0862">Zinc</keyword>
<evidence type="ECO:0000256" key="3">
    <source>
        <dbReference type="PROSITE-ProRule" id="PRU00333"/>
    </source>
</evidence>
<dbReference type="PANTHER" id="PTHR11103:SF18">
    <property type="entry name" value="SLR1189 PROTEIN"/>
    <property type="match status" value="1"/>
</dbReference>
<dbReference type="OrthoDB" id="9803687at2"/>
<gene>
    <name evidence="5" type="primary">mmuM</name>
    <name evidence="5" type="ORF">AHMF7616_00766</name>
</gene>
<dbReference type="RefSeq" id="WP_115371650.1">
    <property type="nucleotide sequence ID" value="NZ_QASA01000001.1"/>
</dbReference>
<comment type="cofactor">
    <cofactor evidence="3">
        <name>Zn(2+)</name>
        <dbReference type="ChEBI" id="CHEBI:29105"/>
    </cofactor>
</comment>
<dbReference type="EC" id="2.1.1.10" evidence="5"/>
<evidence type="ECO:0000256" key="2">
    <source>
        <dbReference type="ARBA" id="ARBA00022679"/>
    </source>
</evidence>
<sequence length="315" mass="35319">MAKYRDHLPQLQESTFLTDGGLETTLIFHEGIALPFFAAFPLLLTPEGKQILQKYYRRYLTIAQHYHTGFVLETPTWRASLDWGQKMGYSTGQLENINRLAVTELELLRQELEQSDLSIVISGCLGPRGDGYAISTKMTALEAQEYHLPQIKTFSQTNADVVSAFTLNYTEEATGIINAAKACNMPVVISYTVETDGNLPSGEPLKYAIQEVDKLTDQYPVYYMINCAHPDHFKNKFTAPEAWVSRIKGIRANASAKSHAELDEAEQLDIGDKQELANGYQLLKYLLPQLTVIGGCCGTDHTHLEKICQTWFQAS</sequence>
<dbReference type="SUPFAM" id="SSF82282">
    <property type="entry name" value="Homocysteine S-methyltransferase"/>
    <property type="match status" value="1"/>
</dbReference>
<dbReference type="PROSITE" id="PS50970">
    <property type="entry name" value="HCY"/>
    <property type="match status" value="1"/>
</dbReference>
<evidence type="ECO:0000259" key="4">
    <source>
        <dbReference type="PROSITE" id="PS50970"/>
    </source>
</evidence>
<keyword evidence="1 3" id="KW-0489">Methyltransferase</keyword>
<evidence type="ECO:0000313" key="5">
    <source>
        <dbReference type="EMBL" id="RDC62175.1"/>
    </source>
</evidence>
<evidence type="ECO:0000313" key="6">
    <source>
        <dbReference type="Proteomes" id="UP000253919"/>
    </source>
</evidence>
<evidence type="ECO:0000256" key="1">
    <source>
        <dbReference type="ARBA" id="ARBA00022603"/>
    </source>
</evidence>